<name>A0A2P2E5A5_9LEPT</name>
<reference evidence="2 3" key="1">
    <citation type="submission" date="2018-02" db="EMBL/GenBank/DDBJ databases">
        <title>Novel Leptospira species isolated from soil and water in Japan.</title>
        <authorList>
            <person name="Nakao R."/>
            <person name="Masuzawa T."/>
        </authorList>
    </citation>
    <scope>NUCLEOTIDE SEQUENCE [LARGE SCALE GENOMIC DNA]</scope>
    <source>
        <strain evidence="2 3">YH101</strain>
    </source>
</reference>
<accession>A0A2P2E5A5</accession>
<proteinExistence type="predicted"/>
<keyword evidence="2" id="KW-0808">Transferase</keyword>
<dbReference type="EMBL" id="BFBB01000009">
    <property type="protein sequence ID" value="GBF52034.1"/>
    <property type="molecule type" value="Genomic_DNA"/>
</dbReference>
<evidence type="ECO:0000313" key="3">
    <source>
        <dbReference type="Proteomes" id="UP000245133"/>
    </source>
</evidence>
<protein>
    <submittedName>
        <fullName evidence="2">Dimethyladenosine transferase</fullName>
    </submittedName>
</protein>
<evidence type="ECO:0000313" key="2">
    <source>
        <dbReference type="EMBL" id="GBF52034.1"/>
    </source>
</evidence>
<feature type="region of interest" description="Disordered" evidence="1">
    <location>
        <begin position="46"/>
        <end position="73"/>
    </location>
</feature>
<dbReference type="Proteomes" id="UP000245133">
    <property type="component" value="Unassembled WGS sequence"/>
</dbReference>
<organism evidence="2 3">
    <name type="scientific">Leptospira ryugenii</name>
    <dbReference type="NCBI Taxonomy" id="1917863"/>
    <lineage>
        <taxon>Bacteria</taxon>
        <taxon>Pseudomonadati</taxon>
        <taxon>Spirochaetota</taxon>
        <taxon>Spirochaetia</taxon>
        <taxon>Leptospirales</taxon>
        <taxon>Leptospiraceae</taxon>
        <taxon>Leptospira</taxon>
    </lineage>
</organism>
<dbReference type="GO" id="GO:0016740">
    <property type="term" value="F:transferase activity"/>
    <property type="evidence" value="ECO:0007669"/>
    <property type="project" value="UniProtKB-KW"/>
</dbReference>
<feature type="region of interest" description="Disordered" evidence="1">
    <location>
        <begin position="1"/>
        <end position="23"/>
    </location>
</feature>
<sequence>MRDTVGGWFGGDPNEPSIGAPTYTERKTIRELKSELETLKKELADLERESENQPQGNYVHDREMLPENKVVVT</sequence>
<comment type="caution">
    <text evidence="2">The sequence shown here is derived from an EMBL/GenBank/DDBJ whole genome shotgun (WGS) entry which is preliminary data.</text>
</comment>
<dbReference type="AlphaFoldDB" id="A0A2P2E5A5"/>
<gene>
    <name evidence="2" type="ORF">LPTSP4_35720</name>
</gene>
<evidence type="ECO:0000256" key="1">
    <source>
        <dbReference type="SAM" id="MobiDB-lite"/>
    </source>
</evidence>
<dbReference type="RefSeq" id="WP_108978412.1">
    <property type="nucleotide sequence ID" value="NZ_BFBB01000009.1"/>
</dbReference>
<keyword evidence="3" id="KW-1185">Reference proteome</keyword>